<dbReference type="GO" id="GO:0017000">
    <property type="term" value="P:antibiotic biosynthetic process"/>
    <property type="evidence" value="ECO:0007669"/>
    <property type="project" value="UniProtKB-KW"/>
</dbReference>
<dbReference type="NCBIfam" id="TIGR01733">
    <property type="entry name" value="AA-adenyl-dom"/>
    <property type="match status" value="1"/>
</dbReference>
<dbReference type="Gene3D" id="1.10.1200.10">
    <property type="entry name" value="ACP-like"/>
    <property type="match status" value="1"/>
</dbReference>
<evidence type="ECO:0000313" key="9">
    <source>
        <dbReference type="Proteomes" id="UP000295578"/>
    </source>
</evidence>
<evidence type="ECO:0000313" key="8">
    <source>
        <dbReference type="EMBL" id="TDD83155.1"/>
    </source>
</evidence>
<feature type="domain" description="Carrier" evidence="7">
    <location>
        <begin position="962"/>
        <end position="1036"/>
    </location>
</feature>
<dbReference type="InterPro" id="IPR023213">
    <property type="entry name" value="CAT-like_dom_sf"/>
</dbReference>
<dbReference type="EMBL" id="SMKY01000057">
    <property type="protein sequence ID" value="TDD83155.1"/>
    <property type="molecule type" value="Genomic_DNA"/>
</dbReference>
<dbReference type="SMART" id="SM00823">
    <property type="entry name" value="PKS_PP"/>
    <property type="match status" value="1"/>
</dbReference>
<evidence type="ECO:0000256" key="6">
    <source>
        <dbReference type="ARBA" id="ARBA00023194"/>
    </source>
</evidence>
<dbReference type="PROSITE" id="PS50075">
    <property type="entry name" value="CARRIER"/>
    <property type="match status" value="1"/>
</dbReference>
<dbReference type="InterPro" id="IPR042099">
    <property type="entry name" value="ANL_N_sf"/>
</dbReference>
<dbReference type="GO" id="GO:0008610">
    <property type="term" value="P:lipid biosynthetic process"/>
    <property type="evidence" value="ECO:0007669"/>
    <property type="project" value="UniProtKB-ARBA"/>
</dbReference>
<dbReference type="Gene3D" id="3.30.300.30">
    <property type="match status" value="1"/>
</dbReference>
<dbReference type="PANTHER" id="PTHR45527">
    <property type="entry name" value="NONRIBOSOMAL PEPTIDE SYNTHETASE"/>
    <property type="match status" value="1"/>
</dbReference>
<dbReference type="InterPro" id="IPR009081">
    <property type="entry name" value="PP-bd_ACP"/>
</dbReference>
<dbReference type="PANTHER" id="PTHR45527:SF14">
    <property type="entry name" value="PLIPASTATIN SYNTHASE SUBUNIT B"/>
    <property type="match status" value="1"/>
</dbReference>
<dbReference type="SUPFAM" id="SSF47336">
    <property type="entry name" value="ACP-like"/>
    <property type="match status" value="1"/>
</dbReference>
<dbReference type="SUPFAM" id="SSF52777">
    <property type="entry name" value="CoA-dependent acyltransferases"/>
    <property type="match status" value="4"/>
</dbReference>
<dbReference type="CDD" id="cd19543">
    <property type="entry name" value="DCL_NRPS"/>
    <property type="match status" value="1"/>
</dbReference>
<dbReference type="PROSITE" id="PS00455">
    <property type="entry name" value="AMP_BINDING"/>
    <property type="match status" value="1"/>
</dbReference>
<dbReference type="CDD" id="cd17643">
    <property type="entry name" value="A_NRPS_Cytc1-like"/>
    <property type="match status" value="1"/>
</dbReference>
<dbReference type="FunFam" id="3.40.50.980:FF:000002">
    <property type="entry name" value="Enterobactin synthetase component F"/>
    <property type="match status" value="1"/>
</dbReference>
<keyword evidence="9" id="KW-1185">Reference proteome</keyword>
<comment type="caution">
    <text evidence="8">The sequence shown here is derived from an EMBL/GenBank/DDBJ whole genome shotgun (WGS) entry which is preliminary data.</text>
</comment>
<dbReference type="FunFam" id="2.30.38.10:FF:000001">
    <property type="entry name" value="Non-ribosomal peptide synthetase PvdI"/>
    <property type="match status" value="1"/>
</dbReference>
<dbReference type="FunFam" id="3.40.50.12780:FF:000012">
    <property type="entry name" value="Non-ribosomal peptide synthetase"/>
    <property type="match status" value="1"/>
</dbReference>
<dbReference type="Pfam" id="PF00550">
    <property type="entry name" value="PP-binding"/>
    <property type="match status" value="1"/>
</dbReference>
<dbReference type="GO" id="GO:0044550">
    <property type="term" value="P:secondary metabolite biosynthetic process"/>
    <property type="evidence" value="ECO:0007669"/>
    <property type="project" value="UniProtKB-ARBA"/>
</dbReference>
<dbReference type="OrthoDB" id="3671989at2"/>
<dbReference type="CDD" id="cd19534">
    <property type="entry name" value="E_NRPS"/>
    <property type="match status" value="1"/>
</dbReference>
<dbReference type="InterPro" id="IPR006162">
    <property type="entry name" value="Ppantetheine_attach_site"/>
</dbReference>
<proteinExistence type="inferred from homology"/>
<dbReference type="SUPFAM" id="SSF56801">
    <property type="entry name" value="Acetyl-CoA synthetase-like"/>
    <property type="match status" value="1"/>
</dbReference>
<comment type="cofactor">
    <cofactor evidence="1">
        <name>pantetheine 4'-phosphate</name>
        <dbReference type="ChEBI" id="CHEBI:47942"/>
    </cofactor>
</comment>
<dbReference type="GO" id="GO:0005829">
    <property type="term" value="C:cytosol"/>
    <property type="evidence" value="ECO:0007669"/>
    <property type="project" value="TreeGrafter"/>
</dbReference>
<dbReference type="GO" id="GO:0003824">
    <property type="term" value="F:catalytic activity"/>
    <property type="evidence" value="ECO:0007669"/>
    <property type="project" value="UniProtKB-KW"/>
</dbReference>
<dbReference type="NCBIfam" id="TIGR01720">
    <property type="entry name" value="NRPS-para261"/>
    <property type="match status" value="1"/>
</dbReference>
<dbReference type="Pfam" id="PF13193">
    <property type="entry name" value="AMP-binding_C"/>
    <property type="match status" value="1"/>
</dbReference>
<comment type="similarity">
    <text evidence="2">Belongs to the ATP-dependent AMP-binding enzyme family.</text>
</comment>
<evidence type="ECO:0000256" key="5">
    <source>
        <dbReference type="ARBA" id="ARBA00022737"/>
    </source>
</evidence>
<keyword evidence="3" id="KW-0596">Phosphopantetheine</keyword>
<gene>
    <name evidence="8" type="ORF">E1293_15320</name>
</gene>
<keyword evidence="4" id="KW-0597">Phosphoprotein</keyword>
<dbReference type="InterPro" id="IPR010060">
    <property type="entry name" value="NRPS_synth"/>
</dbReference>
<dbReference type="InterPro" id="IPR000873">
    <property type="entry name" value="AMP-dep_synth/lig_dom"/>
</dbReference>
<dbReference type="InterPro" id="IPR045851">
    <property type="entry name" value="AMP-bd_C_sf"/>
</dbReference>
<dbReference type="Gene3D" id="3.30.559.10">
    <property type="entry name" value="Chloramphenicol acetyltransferase-like domain"/>
    <property type="match status" value="2"/>
</dbReference>
<evidence type="ECO:0000256" key="2">
    <source>
        <dbReference type="ARBA" id="ARBA00006432"/>
    </source>
</evidence>
<keyword evidence="5" id="KW-0677">Repeat</keyword>
<dbReference type="InterPro" id="IPR020806">
    <property type="entry name" value="PKS_PP-bd"/>
</dbReference>
<evidence type="ECO:0000259" key="7">
    <source>
        <dbReference type="PROSITE" id="PS50075"/>
    </source>
</evidence>
<sequence>MNVEDMYPLAPVQQGMLFHVLQAPAGAGVYWAQGLYEFTGEMDTAALRQAWELVVARHPVLRTGFVWEEVDEPHQVVMSEVTVPFEVLDWSASDDGEQSELRAALLREDRERGFDLAAPPLLRVYVIDRGAGRWWMVWGLFQGLCDGWSLPVVLGEIQAAYECLLRGERPALGPVRPYRDFIEWLSAQDRDAAREFWQKYLGGFEAATPLPVDRVAPGHWEHERRRIELSEEATQGLQGVARRARVTLSTVVQAGWALLLSRFSGQDDVVFGLTVSGRPAQLSGMESMVGLFINTLPLRTDVRPGESFLDWLRRLQDVQLEMQRFDYTPLTEIQKASEITAGTSLFDTILVVGNYPSEQKPDQLTPVEDDDEDAGVLTGLDSIEEGNYPLMLVVDLEERLGLAVEYSTAAFDEPTVDVLLDHLELMLNAVAADPELTVGDIPLLSEAELGVLETPDTEELAEGSIVESFEERVRWSPDAVAAVCGDERLTYRELDERADRLAHLLRERGAGAGSLVAVSLPRSVDLIAAMVGVLKTGAGYVPVDPSYPADRIQWLLADAAPVAVVDEDLMRESRDHPAERPGISVDAAQTAYVIYTSGSTGRPKGVAIPHANVLRLFSRTDKWFEYGPDDVWTMFHSASFDFSVWEIWGPLLHGGRVVVVPFEVSRSPERFARLLRDEGVTVLSQTPSAFYQLTAAHDDDPGLADGLALRWVVFGGEALDVARVAGWQTAHPQVGLINMYGITETTVHVTYLPVDEAITARGWRASPIGEPIDDLTVLVLDEQLRPVGPGMPGEMYVGGGGVARGYVNRPALTAERFVADPFHSGRRLYRTGDRARRRPDGRLEYLGRVDEQVKIRGFRIEPGEIQAVLTDHPAVRDAVVMAREDGPGGKRLVAYLVPGSGDTGIDVAGVREFLRDRLPGYMIPAAFVVLDDGLPLTANGKLDRRALPAPDGVAEVATEYIAPRTDTERALAEIWQQVLGLERVGAEDNFFELGGDSILSLQIVARARAAGLRVEIADVFARQTVAALAAVTQEGDASQASAEQGPISGAVPLTPIQHWFLGQDIGERDHWNWSGMFELGADVDRAALGRAFDVLIAHHDALRMRLAFDPAQNRWEQHNADAEPHQVVSTFDVSGLHGEALGEAVTARMAEAQTSIDLADGPQIRAVLFDRGAEPPWLGITVHHFVMDGVSWSVLLEDLGTAYQDQVLGQKTTSFQTWAEQLHQHADAASTWDELPFWQEQLDLRRPLPADQDGPNTEDSTRSVRVELDAESAAALQTRVHRPYRTQINDIFLAGLLRVLGRWSGTTTAAIDFESHGREALGEDTDLSRTVGWFTSIYPLALSAPGLDDPGQLITSVKEHLRGVPRRGIGYGLLRHITPEPDEGERRERLRALRERPAPQVLFNYMGATVSAEGRGGLVTRQLDGDLAGPRTGPETGRRRSHLLQVEAFQAEDGRLVLEWEYSPHVHHASTVERLAAEYAAALRELIEHCLSPDAGRLTPSDFPLAALDQNTLDALIRGGGKIQNG</sequence>
<dbReference type="Gene3D" id="3.30.559.30">
    <property type="entry name" value="Nonribosomal peptide synthetase, condensation domain"/>
    <property type="match status" value="2"/>
</dbReference>
<dbReference type="InterPro" id="IPR036736">
    <property type="entry name" value="ACP-like_sf"/>
</dbReference>
<dbReference type="FunFam" id="3.30.300.30:FF:000010">
    <property type="entry name" value="Enterobactin synthetase component F"/>
    <property type="match status" value="1"/>
</dbReference>
<dbReference type="FunFam" id="1.10.1200.10:FF:000005">
    <property type="entry name" value="Nonribosomal peptide synthetase 1"/>
    <property type="match status" value="1"/>
</dbReference>
<protein>
    <submittedName>
        <fullName evidence="8">Amino acid adenylation domain-containing protein</fullName>
    </submittedName>
</protein>
<dbReference type="InterPro" id="IPR001242">
    <property type="entry name" value="Condensation_dom"/>
</dbReference>
<dbReference type="GO" id="GO:0043041">
    <property type="term" value="P:amino acid activation for nonribosomal peptide biosynthetic process"/>
    <property type="evidence" value="ECO:0007669"/>
    <property type="project" value="TreeGrafter"/>
</dbReference>
<dbReference type="Pfam" id="PF00501">
    <property type="entry name" value="AMP-binding"/>
    <property type="match status" value="1"/>
</dbReference>
<reference evidence="8 9" key="1">
    <citation type="submission" date="2019-03" db="EMBL/GenBank/DDBJ databases">
        <title>Draft genome sequences of novel Actinobacteria.</title>
        <authorList>
            <person name="Sahin N."/>
            <person name="Ay H."/>
            <person name="Saygin H."/>
        </authorList>
    </citation>
    <scope>NUCLEOTIDE SEQUENCE [LARGE SCALE GENOMIC DNA]</scope>
    <source>
        <strain evidence="8 9">DSM 45941</strain>
    </source>
</reference>
<evidence type="ECO:0000256" key="3">
    <source>
        <dbReference type="ARBA" id="ARBA00022450"/>
    </source>
</evidence>
<keyword evidence="6" id="KW-0045">Antibiotic biosynthesis</keyword>
<accession>A0A4R5BC89</accession>
<organism evidence="8 9">
    <name type="scientific">Actinomadura darangshiensis</name>
    <dbReference type="NCBI Taxonomy" id="705336"/>
    <lineage>
        <taxon>Bacteria</taxon>
        <taxon>Bacillati</taxon>
        <taxon>Actinomycetota</taxon>
        <taxon>Actinomycetes</taxon>
        <taxon>Streptosporangiales</taxon>
        <taxon>Thermomonosporaceae</taxon>
        <taxon>Actinomadura</taxon>
    </lineage>
</organism>
<dbReference type="InterPro" id="IPR020845">
    <property type="entry name" value="AMP-binding_CS"/>
</dbReference>
<dbReference type="RefSeq" id="WP_132198061.1">
    <property type="nucleotide sequence ID" value="NZ_SMKY01000057.1"/>
</dbReference>
<dbReference type="Pfam" id="PF00668">
    <property type="entry name" value="Condensation"/>
    <property type="match status" value="2"/>
</dbReference>
<dbReference type="Gene3D" id="3.40.50.12780">
    <property type="entry name" value="N-terminal domain of ligase-like"/>
    <property type="match status" value="1"/>
</dbReference>
<evidence type="ECO:0000256" key="1">
    <source>
        <dbReference type="ARBA" id="ARBA00001957"/>
    </source>
</evidence>
<dbReference type="Proteomes" id="UP000295578">
    <property type="component" value="Unassembled WGS sequence"/>
</dbReference>
<dbReference type="PROSITE" id="PS00012">
    <property type="entry name" value="PHOSPHOPANTETHEINE"/>
    <property type="match status" value="1"/>
</dbReference>
<dbReference type="GO" id="GO:0031177">
    <property type="term" value="F:phosphopantetheine binding"/>
    <property type="evidence" value="ECO:0007669"/>
    <property type="project" value="InterPro"/>
</dbReference>
<dbReference type="InterPro" id="IPR010071">
    <property type="entry name" value="AA_adenyl_dom"/>
</dbReference>
<evidence type="ECO:0000256" key="4">
    <source>
        <dbReference type="ARBA" id="ARBA00022553"/>
    </source>
</evidence>
<dbReference type="InterPro" id="IPR025110">
    <property type="entry name" value="AMP-bd_C"/>
</dbReference>
<name>A0A4R5BC89_9ACTN</name>